<gene>
    <name evidence="1" type="ORF">C3E79_00555</name>
</gene>
<reference evidence="2" key="1">
    <citation type="submission" date="2018-01" db="EMBL/GenBank/DDBJ databases">
        <authorList>
            <person name="Li J."/>
        </authorList>
    </citation>
    <scope>NUCLEOTIDE SEQUENCE [LARGE SCALE GENOMIC DNA]</scope>
    <source>
        <strain evidence="2">2184</strain>
    </source>
</reference>
<evidence type="ECO:0000313" key="1">
    <source>
        <dbReference type="EMBL" id="AWB83161.1"/>
    </source>
</evidence>
<keyword evidence="2" id="KW-1185">Reference proteome</keyword>
<name>A0A2S0WBL9_9CORY</name>
<sequence>MPLGDSWGITQHPGPGYVQISTRRYVPPESLRPDWAVELQAKLHPRGVRYAAPAAARALANAIEHPTSIITGYSALAVYGLPHLAEGHDTTLVAPVASNSIGGPCTPTVTRRGCKATEAWTVSVHGYPFRVASPAVATAQALKSLEQLPAVQLIDASRRHLGVSPEEIKLACRRRVSKRWVEKVLRLSSAHADSPKETEMRLMTVDIAADFNLTLREQHPLLLGTQLITVFDLALLEPKIGLMYDGQHHWEYQQRQKDSLINLEATAQGWTVLRFSAGTLPELPSRLRRLLAAVGG</sequence>
<organism evidence="1 2">
    <name type="scientific">Corynebacterium liangguodongii</name>
    <dbReference type="NCBI Taxonomy" id="2079535"/>
    <lineage>
        <taxon>Bacteria</taxon>
        <taxon>Bacillati</taxon>
        <taxon>Actinomycetota</taxon>
        <taxon>Actinomycetes</taxon>
        <taxon>Mycobacteriales</taxon>
        <taxon>Corynebacteriaceae</taxon>
        <taxon>Corynebacterium</taxon>
    </lineage>
</organism>
<dbReference type="Proteomes" id="UP000244754">
    <property type="component" value="Chromosome"/>
</dbReference>
<dbReference type="EMBL" id="CP026948">
    <property type="protein sequence ID" value="AWB83161.1"/>
    <property type="molecule type" value="Genomic_DNA"/>
</dbReference>
<dbReference type="Gene3D" id="3.40.960.10">
    <property type="entry name" value="VSR Endonuclease"/>
    <property type="match status" value="1"/>
</dbReference>
<dbReference type="AlphaFoldDB" id="A0A2S0WBL9"/>
<accession>A0A2S0WBL9</accession>
<proteinExistence type="predicted"/>
<evidence type="ECO:0000313" key="2">
    <source>
        <dbReference type="Proteomes" id="UP000244754"/>
    </source>
</evidence>
<dbReference type="KEGG" id="clia:C3E79_00555"/>
<protein>
    <submittedName>
        <fullName evidence="1">Uncharacterized protein</fullName>
    </submittedName>
</protein>